<proteinExistence type="inferred from homology"/>
<protein>
    <recommendedName>
        <fullName evidence="4">Remorin C-terminal domain-containing protein</fullName>
    </recommendedName>
</protein>
<dbReference type="AlphaFoldDB" id="A0A835DXI5"/>
<reference evidence="5" key="1">
    <citation type="submission" date="2020-07" db="EMBL/GenBank/DDBJ databases">
        <title>Genome sequence and genetic diversity analysis of an under-domesticated orphan crop, white fonio (Digitaria exilis).</title>
        <authorList>
            <person name="Bennetzen J.L."/>
            <person name="Chen S."/>
            <person name="Ma X."/>
            <person name="Wang X."/>
            <person name="Yssel A.E.J."/>
            <person name="Chaluvadi S.R."/>
            <person name="Johnson M."/>
            <person name="Gangashetty P."/>
            <person name="Hamidou F."/>
            <person name="Sanogo M.D."/>
            <person name="Zwaenepoel A."/>
            <person name="Wallace J."/>
            <person name="Van De Peer Y."/>
            <person name="Van Deynze A."/>
        </authorList>
    </citation>
    <scope>NUCLEOTIDE SEQUENCE</scope>
    <source>
        <tissue evidence="5">Leaves</tissue>
    </source>
</reference>
<feature type="region of interest" description="Disordered" evidence="3">
    <location>
        <begin position="1"/>
        <end position="78"/>
    </location>
</feature>
<evidence type="ECO:0000256" key="2">
    <source>
        <dbReference type="SAM" id="Coils"/>
    </source>
</evidence>
<feature type="compositionally biased region" description="Low complexity" evidence="3">
    <location>
        <begin position="196"/>
        <end position="210"/>
    </location>
</feature>
<keyword evidence="6" id="KW-1185">Reference proteome</keyword>
<feature type="compositionally biased region" description="Gly residues" evidence="3">
    <location>
        <begin position="42"/>
        <end position="55"/>
    </location>
</feature>
<evidence type="ECO:0000313" key="5">
    <source>
        <dbReference type="EMBL" id="KAF8656998.1"/>
    </source>
</evidence>
<dbReference type="PANTHER" id="PTHR31471">
    <property type="entry name" value="OS02G0116800 PROTEIN"/>
    <property type="match status" value="1"/>
</dbReference>
<dbReference type="EMBL" id="JACEFO010002512">
    <property type="protein sequence ID" value="KAF8656998.1"/>
    <property type="molecule type" value="Genomic_DNA"/>
</dbReference>
<feature type="region of interest" description="Disordered" evidence="3">
    <location>
        <begin position="154"/>
        <end position="211"/>
    </location>
</feature>
<feature type="coiled-coil region" evidence="2">
    <location>
        <begin position="266"/>
        <end position="312"/>
    </location>
</feature>
<evidence type="ECO:0000256" key="3">
    <source>
        <dbReference type="SAM" id="MobiDB-lite"/>
    </source>
</evidence>
<comment type="similarity">
    <text evidence="1">Belongs to the remorin family.</text>
</comment>
<feature type="compositionally biased region" description="Polar residues" evidence="3">
    <location>
        <begin position="8"/>
        <end position="24"/>
    </location>
</feature>
<evidence type="ECO:0000313" key="6">
    <source>
        <dbReference type="Proteomes" id="UP000636709"/>
    </source>
</evidence>
<keyword evidence="2" id="KW-0175">Coiled coil</keyword>
<name>A0A835DXI5_9POAL</name>
<feature type="domain" description="Remorin C-terminal" evidence="4">
    <location>
        <begin position="232"/>
        <end position="335"/>
    </location>
</feature>
<dbReference type="PANTHER" id="PTHR31471:SF52">
    <property type="entry name" value="F12A21.28"/>
    <property type="match status" value="1"/>
</dbReference>
<evidence type="ECO:0000256" key="1">
    <source>
        <dbReference type="ARBA" id="ARBA00005711"/>
    </source>
</evidence>
<accession>A0A835DXI5</accession>
<dbReference type="Pfam" id="PF03763">
    <property type="entry name" value="Remorin_C"/>
    <property type="match status" value="1"/>
</dbReference>
<sequence>MLHLDDYSYTTNGGRPQRKNNPASSRPKPTPSKWDDAQKWLVGGGRADGIHGGGMANKPRNSNADDRRLLGSSSQNGRVSCSSVDGALEYNSMVVVTPPLTPPQLGEGDDDMAAETKKMMVPPQHEHGHGHGSPVAVIRSVCLRDMGTEMTPIASKEPSRTATPLRASTPVARSPISSRSSTPARRRQAEVPPPVGVATTAVSSGATTTSEPVVEEGCAAGEESHVPSANSLESRAVAWDEAERAKFTARYKREEVKIQAWENHEKRKAEMEMKKIQMKADQMKTRAQEKLANRLAATRRIAEEKRASAEAKLNERAARTSEKANYIRRTGHLPSSFFKMTCLCG</sequence>
<organism evidence="5 6">
    <name type="scientific">Digitaria exilis</name>
    <dbReference type="NCBI Taxonomy" id="1010633"/>
    <lineage>
        <taxon>Eukaryota</taxon>
        <taxon>Viridiplantae</taxon>
        <taxon>Streptophyta</taxon>
        <taxon>Embryophyta</taxon>
        <taxon>Tracheophyta</taxon>
        <taxon>Spermatophyta</taxon>
        <taxon>Magnoliopsida</taxon>
        <taxon>Liliopsida</taxon>
        <taxon>Poales</taxon>
        <taxon>Poaceae</taxon>
        <taxon>PACMAD clade</taxon>
        <taxon>Panicoideae</taxon>
        <taxon>Panicodae</taxon>
        <taxon>Paniceae</taxon>
        <taxon>Anthephorinae</taxon>
        <taxon>Digitaria</taxon>
    </lineage>
</organism>
<evidence type="ECO:0000259" key="4">
    <source>
        <dbReference type="Pfam" id="PF03763"/>
    </source>
</evidence>
<dbReference type="OrthoDB" id="687404at2759"/>
<gene>
    <name evidence="5" type="ORF">HU200_060330</name>
</gene>
<dbReference type="Proteomes" id="UP000636709">
    <property type="component" value="Unassembled WGS sequence"/>
</dbReference>
<dbReference type="InterPro" id="IPR005516">
    <property type="entry name" value="Remorin_C"/>
</dbReference>
<comment type="caution">
    <text evidence="5">The sequence shown here is derived from an EMBL/GenBank/DDBJ whole genome shotgun (WGS) entry which is preliminary data.</text>
</comment>